<reference evidence="1 2" key="1">
    <citation type="submission" date="2017-05" db="EMBL/GenBank/DDBJ databases">
        <authorList>
            <person name="Varghese N."/>
            <person name="Submissions S."/>
        </authorList>
    </citation>
    <scope>NUCLEOTIDE SEQUENCE [LARGE SCALE GENOMIC DNA]</scope>
    <source>
        <strain evidence="1 2">DSM 29982</strain>
    </source>
</reference>
<name>A0A521BQG6_9FLAO</name>
<accession>A0A521BQG6</accession>
<proteinExistence type="predicted"/>
<evidence type="ECO:0000313" key="1">
    <source>
        <dbReference type="EMBL" id="SMO49386.1"/>
    </source>
</evidence>
<protein>
    <submittedName>
        <fullName evidence="1">Uncharacterized protein</fullName>
    </submittedName>
</protein>
<dbReference type="Proteomes" id="UP000319267">
    <property type="component" value="Unassembled WGS sequence"/>
</dbReference>
<keyword evidence="2" id="KW-1185">Reference proteome</keyword>
<gene>
    <name evidence="1" type="ORF">SAMN06265220_1011246</name>
</gene>
<organism evidence="1 2">
    <name type="scientific">Flavobacterium nitrogenifigens</name>
    <dbReference type="NCBI Taxonomy" id="1617283"/>
    <lineage>
        <taxon>Bacteria</taxon>
        <taxon>Pseudomonadati</taxon>
        <taxon>Bacteroidota</taxon>
        <taxon>Flavobacteriia</taxon>
        <taxon>Flavobacteriales</taxon>
        <taxon>Flavobacteriaceae</taxon>
        <taxon>Flavobacterium</taxon>
    </lineage>
</organism>
<sequence>MFLLASKNILKVNIETVNLSDIEKMWNAEVPDGKRLVVVI</sequence>
<dbReference type="EMBL" id="FXTQ01000001">
    <property type="protein sequence ID" value="SMO49386.1"/>
    <property type="molecule type" value="Genomic_DNA"/>
</dbReference>
<dbReference type="RefSeq" id="WP_260677856.1">
    <property type="nucleotide sequence ID" value="NZ_CP043612.1"/>
</dbReference>
<evidence type="ECO:0000313" key="2">
    <source>
        <dbReference type="Proteomes" id="UP000319267"/>
    </source>
</evidence>
<dbReference type="AlphaFoldDB" id="A0A521BQG6"/>